<evidence type="ECO:0000256" key="2">
    <source>
        <dbReference type="ARBA" id="ARBA00006914"/>
    </source>
</evidence>
<evidence type="ECO:0000256" key="8">
    <source>
        <dbReference type="ARBA" id="ARBA00022840"/>
    </source>
</evidence>
<protein>
    <recommendedName>
        <fullName evidence="3">vesicle-fusing ATPase</fullName>
        <ecNumber evidence="3">3.6.4.6</ecNumber>
    </recommendedName>
</protein>
<dbReference type="InterPro" id="IPR003959">
    <property type="entry name" value="ATPase_AAA_core"/>
</dbReference>
<dbReference type="Gene3D" id="1.10.8.60">
    <property type="match status" value="1"/>
</dbReference>
<dbReference type="GeneID" id="28975546"/>
<dbReference type="Pfam" id="PF00004">
    <property type="entry name" value="AAA"/>
    <property type="match status" value="1"/>
</dbReference>
<feature type="region of interest" description="Disordered" evidence="13">
    <location>
        <begin position="150"/>
        <end position="186"/>
    </location>
</feature>
<feature type="compositionally biased region" description="Pro residues" evidence="13">
    <location>
        <begin position="51"/>
        <end position="63"/>
    </location>
</feature>
<evidence type="ECO:0000256" key="9">
    <source>
        <dbReference type="ARBA" id="ARBA00022927"/>
    </source>
</evidence>
<keyword evidence="10" id="KW-0472">Membrane</keyword>
<dbReference type="InterPro" id="IPR015415">
    <property type="entry name" value="Spast_Vps4_C"/>
</dbReference>
<dbReference type="EC" id="3.6.4.6" evidence="3"/>
<comment type="subcellular location">
    <subcellularLocation>
        <location evidence="1">Endosome membrane</location>
        <topology evidence="1">Peripheral membrane protein</topology>
    </subcellularLocation>
</comment>
<dbReference type="InterPro" id="IPR027417">
    <property type="entry name" value="P-loop_NTPase"/>
</dbReference>
<dbReference type="Proteomes" id="UP000053890">
    <property type="component" value="Unassembled WGS sequence"/>
</dbReference>
<evidence type="ECO:0000313" key="16">
    <source>
        <dbReference type="EMBL" id="KPV77178.1"/>
    </source>
</evidence>
<dbReference type="FunFam" id="3.40.50.300:FF:000043">
    <property type="entry name" value="Vacuolar protein sorting-associated protein 4"/>
    <property type="match status" value="1"/>
</dbReference>
<dbReference type="FunFam" id="1.20.58.80:FF:000004">
    <property type="entry name" value="Vacuolar protein sorting-associated protein 4"/>
    <property type="match status" value="1"/>
</dbReference>
<feature type="compositionally biased region" description="Polar residues" evidence="13">
    <location>
        <begin position="29"/>
        <end position="38"/>
    </location>
</feature>
<dbReference type="OMA" id="IEWTNEF"/>
<dbReference type="Gene3D" id="3.40.50.300">
    <property type="entry name" value="P-loop containing nucleotide triphosphate hydrolases"/>
    <property type="match status" value="1"/>
</dbReference>
<feature type="domain" description="MIT" evidence="15">
    <location>
        <begin position="76"/>
        <end position="153"/>
    </location>
</feature>
<dbReference type="GO" id="GO:0015031">
    <property type="term" value="P:protein transport"/>
    <property type="evidence" value="ECO:0007669"/>
    <property type="project" value="UniProtKB-KW"/>
</dbReference>
<feature type="domain" description="AAA+ ATPase" evidence="14">
    <location>
        <begin position="239"/>
        <end position="374"/>
    </location>
</feature>
<keyword evidence="5 12" id="KW-0547">Nucleotide-binding</keyword>
<evidence type="ECO:0000256" key="6">
    <source>
        <dbReference type="ARBA" id="ARBA00022753"/>
    </source>
</evidence>
<dbReference type="OrthoDB" id="29072at2759"/>
<dbReference type="InterPro" id="IPR007330">
    <property type="entry name" value="MIT_dom"/>
</dbReference>
<dbReference type="SUPFAM" id="SSF52540">
    <property type="entry name" value="P-loop containing nucleoside triphosphate hydrolases"/>
    <property type="match status" value="1"/>
</dbReference>
<dbReference type="InterPro" id="IPR003593">
    <property type="entry name" value="AAA+_ATPase"/>
</dbReference>
<dbReference type="InterPro" id="IPR036181">
    <property type="entry name" value="MIT_dom_sf"/>
</dbReference>
<evidence type="ECO:0000256" key="12">
    <source>
        <dbReference type="RuleBase" id="RU003651"/>
    </source>
</evidence>
<evidence type="ECO:0000256" key="13">
    <source>
        <dbReference type="SAM" id="MobiDB-lite"/>
    </source>
</evidence>
<dbReference type="GO" id="GO:0010008">
    <property type="term" value="C:endosome membrane"/>
    <property type="evidence" value="ECO:0007669"/>
    <property type="project" value="UniProtKB-SubCell"/>
</dbReference>
<proteinExistence type="inferred from homology"/>
<evidence type="ECO:0000256" key="5">
    <source>
        <dbReference type="ARBA" id="ARBA00022741"/>
    </source>
</evidence>
<keyword evidence="4" id="KW-0813">Transport</keyword>
<dbReference type="FunFam" id="1.10.8.60:FF:000015">
    <property type="entry name" value="vacuolar protein sorting-associated protein 4A"/>
    <property type="match status" value="1"/>
</dbReference>
<dbReference type="SMART" id="SM00382">
    <property type="entry name" value="AAA"/>
    <property type="match status" value="1"/>
</dbReference>
<evidence type="ECO:0000256" key="7">
    <source>
        <dbReference type="ARBA" id="ARBA00022801"/>
    </source>
</evidence>
<dbReference type="AlphaFoldDB" id="A0A194S8X2"/>
<dbReference type="Gene3D" id="1.20.58.80">
    <property type="entry name" value="Phosphotransferase system, lactose/cellobiose-type IIA subunit"/>
    <property type="match status" value="1"/>
</dbReference>
<dbReference type="Pfam" id="PF17862">
    <property type="entry name" value="AAA_lid_3"/>
    <property type="match status" value="1"/>
</dbReference>
<evidence type="ECO:0000259" key="14">
    <source>
        <dbReference type="SMART" id="SM00382"/>
    </source>
</evidence>
<sequence length="515" mass="56017">MFPAAGGHDRRPRRSAQAASSAIEEQFSHSRSPPTASPASEREGVAASLSPTPPPLSPPPAPPSSTGSSSDTMSNASNFLDKACEIVKQAIDADIKQEWSEAFKLYKNSLDYFNMAYKYEKNPKLKDLIRSKVEEYLDRAEKLKEHITASEAKAKADADGGRKAVNGGGGGAQAKKGQGEDDDADTKKLRDGLSSAILSETPNVRWEDVAGLEQAKESLKEAVILPIKFPHLFTGKRTPWRGILLYGPPGTGKSFLAKAVATEAKSTFFSVSSSDLVSKWMGESERLVKQLFAMAREHAPSIIFIDEIDSLCGTRGEGESEASRRIKTEFLVQMNGVGNDQSGVLVLGATNIPWALDVAIKRRFEKRIYIPLPDPAARVKMFHLNIGTTPCQLSQADYRALGERTEGYSGSDLAVVVRDALMQPVRKVLSATHFKEIDVPVEDADPPKSVKKLTPCSPGDAGAKEMTWNDIDSNELQEPPLTYNDFVRAVQSAKPTVSQEDIKQHLVFAQEGGSE</sequence>
<dbReference type="InterPro" id="IPR050304">
    <property type="entry name" value="MT-severing_AAA_ATPase"/>
</dbReference>
<evidence type="ECO:0000259" key="15">
    <source>
        <dbReference type="SMART" id="SM00745"/>
    </source>
</evidence>
<evidence type="ECO:0000256" key="1">
    <source>
        <dbReference type="ARBA" id="ARBA00004481"/>
    </source>
</evidence>
<dbReference type="Pfam" id="PF04212">
    <property type="entry name" value="MIT"/>
    <property type="match status" value="1"/>
</dbReference>
<dbReference type="RefSeq" id="XP_018273227.1">
    <property type="nucleotide sequence ID" value="XM_018415098.1"/>
</dbReference>
<dbReference type="GO" id="GO:0005524">
    <property type="term" value="F:ATP binding"/>
    <property type="evidence" value="ECO:0007669"/>
    <property type="project" value="UniProtKB-KW"/>
</dbReference>
<dbReference type="SMART" id="SM00745">
    <property type="entry name" value="MIT"/>
    <property type="match status" value="1"/>
</dbReference>
<evidence type="ECO:0000256" key="4">
    <source>
        <dbReference type="ARBA" id="ARBA00022448"/>
    </source>
</evidence>
<dbReference type="Pfam" id="PF09336">
    <property type="entry name" value="Vps4_C"/>
    <property type="match status" value="1"/>
</dbReference>
<dbReference type="InterPro" id="IPR003960">
    <property type="entry name" value="ATPase_AAA_CS"/>
</dbReference>
<dbReference type="PROSITE" id="PS00674">
    <property type="entry name" value="AAA"/>
    <property type="match status" value="1"/>
</dbReference>
<dbReference type="GO" id="GO:0045324">
    <property type="term" value="P:late endosome to vacuole transport"/>
    <property type="evidence" value="ECO:0007669"/>
    <property type="project" value="UniProtKB-ARBA"/>
</dbReference>
<dbReference type="SUPFAM" id="SSF116846">
    <property type="entry name" value="MIT domain"/>
    <property type="match status" value="1"/>
</dbReference>
<keyword evidence="8 12" id="KW-0067">ATP-binding</keyword>
<dbReference type="GO" id="GO:0007033">
    <property type="term" value="P:vacuole organization"/>
    <property type="evidence" value="ECO:0007669"/>
    <property type="project" value="TreeGrafter"/>
</dbReference>
<dbReference type="EMBL" id="KQ474075">
    <property type="protein sequence ID" value="KPV77178.1"/>
    <property type="molecule type" value="Genomic_DNA"/>
</dbReference>
<dbReference type="GO" id="GO:0016197">
    <property type="term" value="P:endosomal transport"/>
    <property type="evidence" value="ECO:0007669"/>
    <property type="project" value="TreeGrafter"/>
</dbReference>
<dbReference type="InterPro" id="IPR041569">
    <property type="entry name" value="AAA_lid_3"/>
</dbReference>
<keyword evidence="7" id="KW-0378">Hydrolase</keyword>
<keyword evidence="9" id="KW-0653">Protein transport</keyword>
<comment type="similarity">
    <text evidence="2 12">Belongs to the AAA ATPase family.</text>
</comment>
<dbReference type="PANTHER" id="PTHR23074:SF83">
    <property type="entry name" value="VACUOLAR PROTEIN SORTING-ASSOCIATED PROTEIN 4A"/>
    <property type="match status" value="1"/>
</dbReference>
<feature type="compositionally biased region" description="Basic and acidic residues" evidence="13">
    <location>
        <begin position="150"/>
        <end position="162"/>
    </location>
</feature>
<accession>A0A194S8X2</accession>
<organism evidence="16 17">
    <name type="scientific">Rhodotorula graminis (strain WP1)</name>
    <dbReference type="NCBI Taxonomy" id="578459"/>
    <lineage>
        <taxon>Eukaryota</taxon>
        <taxon>Fungi</taxon>
        <taxon>Dikarya</taxon>
        <taxon>Basidiomycota</taxon>
        <taxon>Pucciniomycotina</taxon>
        <taxon>Microbotryomycetes</taxon>
        <taxon>Sporidiobolales</taxon>
        <taxon>Sporidiobolaceae</taxon>
        <taxon>Rhodotorula</taxon>
    </lineage>
</organism>
<feature type="region of interest" description="Disordered" evidence="13">
    <location>
        <begin position="1"/>
        <end position="76"/>
    </location>
</feature>
<dbReference type="GO" id="GO:0016887">
    <property type="term" value="F:ATP hydrolysis activity"/>
    <property type="evidence" value="ECO:0007669"/>
    <property type="project" value="InterPro"/>
</dbReference>
<dbReference type="STRING" id="578459.A0A194S8X2"/>
<keyword evidence="6" id="KW-0967">Endosome</keyword>
<gene>
    <name evidence="16" type="ORF">RHOBADRAFT_48148</name>
</gene>
<evidence type="ECO:0000256" key="11">
    <source>
        <dbReference type="ARBA" id="ARBA00048883"/>
    </source>
</evidence>
<keyword evidence="17" id="KW-1185">Reference proteome</keyword>
<dbReference type="PANTHER" id="PTHR23074">
    <property type="entry name" value="AAA DOMAIN-CONTAINING"/>
    <property type="match status" value="1"/>
</dbReference>
<evidence type="ECO:0000256" key="3">
    <source>
        <dbReference type="ARBA" id="ARBA00012674"/>
    </source>
</evidence>
<evidence type="ECO:0000313" key="17">
    <source>
        <dbReference type="Proteomes" id="UP000053890"/>
    </source>
</evidence>
<reference evidence="16 17" key="1">
    <citation type="journal article" date="2015" name="Front. Microbiol.">
        <title>Genome sequence of the plant growth promoting endophytic yeast Rhodotorula graminis WP1.</title>
        <authorList>
            <person name="Firrincieli A."/>
            <person name="Otillar R."/>
            <person name="Salamov A."/>
            <person name="Schmutz J."/>
            <person name="Khan Z."/>
            <person name="Redman R.S."/>
            <person name="Fleck N.D."/>
            <person name="Lindquist E."/>
            <person name="Grigoriev I.V."/>
            <person name="Doty S.L."/>
        </authorList>
    </citation>
    <scope>NUCLEOTIDE SEQUENCE [LARGE SCALE GENOMIC DNA]</scope>
    <source>
        <strain evidence="16 17">WP1</strain>
    </source>
</reference>
<evidence type="ECO:0000256" key="10">
    <source>
        <dbReference type="ARBA" id="ARBA00023136"/>
    </source>
</evidence>
<comment type="catalytic activity">
    <reaction evidence="11">
        <text>ATP + H2O = ADP + phosphate + H(+)</text>
        <dbReference type="Rhea" id="RHEA:13065"/>
        <dbReference type="ChEBI" id="CHEBI:15377"/>
        <dbReference type="ChEBI" id="CHEBI:15378"/>
        <dbReference type="ChEBI" id="CHEBI:30616"/>
        <dbReference type="ChEBI" id="CHEBI:43474"/>
        <dbReference type="ChEBI" id="CHEBI:456216"/>
        <dbReference type="EC" id="3.6.4.6"/>
    </reaction>
</comment>
<dbReference type="CDD" id="cd19521">
    <property type="entry name" value="RecA-like_VPS4"/>
    <property type="match status" value="1"/>
</dbReference>
<name>A0A194S8X2_RHOGW</name>